<evidence type="ECO:0000313" key="4">
    <source>
        <dbReference type="EMBL" id="KAK2725138.1"/>
    </source>
</evidence>
<dbReference type="Gene3D" id="1.10.8.1310">
    <property type="match status" value="1"/>
</dbReference>
<dbReference type="GO" id="GO:0006888">
    <property type="term" value="P:endoplasmic reticulum to Golgi vesicle-mediated transport"/>
    <property type="evidence" value="ECO:0007669"/>
    <property type="project" value="TreeGrafter"/>
</dbReference>
<keyword evidence="2" id="KW-1133">Transmembrane helix</keyword>
<dbReference type="SUPFAM" id="SSF47923">
    <property type="entry name" value="Ypt/Rab-GAP domain of gyp1p"/>
    <property type="match status" value="2"/>
</dbReference>
<dbReference type="Gene3D" id="1.10.472.80">
    <property type="entry name" value="Ypt/Rab-GAP domain of gyp1p, domain 3"/>
    <property type="match status" value="1"/>
</dbReference>
<keyword evidence="2" id="KW-0812">Transmembrane</keyword>
<comment type="caution">
    <text evidence="4">The sequence shown here is derived from an EMBL/GenBank/DDBJ whole genome shotgun (WGS) entry which is preliminary data.</text>
</comment>
<dbReference type="InterPro" id="IPR035969">
    <property type="entry name" value="Rab-GAP_TBC_sf"/>
</dbReference>
<sequence length="498" mass="57660">MEVNKVIDFDPNDLPLDYYSAESDLDVSSSIAESTKDDVDSSGDELTYFSDKELLSRQRIRSDSDLQIAKNLAKTKFDFKSDPENVPPRSLLKKRLKKRSERKKISSVSDNIISSSDDEFEVNSWEDERISWKKISSTKIDAEKAEKIKKALRENPVNLDYLRNAARSEGGLLTDEIRRKVWPRLVGLKEFGNRRKRNLAEIETHVYYHQVVLDVTRVLERFPPGINARQRQKLQEQLTNLIISVLYEIPSSHNHYYQGYHDVAITLLLVLGSESAFHVLKKLSLTHLCEFMRKTMEPTTHLLNIVPCILQRTNPELFDHLERASLGTIFCLPWVITWFGHEVREYGTLLKIYDYLIASPPLAPIYLSAAFVSYMEDELLEEECDMAMLHHKLSKLPSLVTNWQQLFGIATKFYCDMPPKIILEDVEDYLAEKKMKEEEYALEMKRRAKMHQMAVQKKKLLAVKKGSKRHMMEFVIISVGVAVAASFYAFMKNDIILI</sequence>
<dbReference type="InterPro" id="IPR045913">
    <property type="entry name" value="TBC20/Gyp8-like"/>
</dbReference>
<dbReference type="PANTHER" id="PTHR20913:SF7">
    <property type="entry name" value="RE60063P"/>
    <property type="match status" value="1"/>
</dbReference>
<evidence type="ECO:0000256" key="2">
    <source>
        <dbReference type="SAM" id="Phobius"/>
    </source>
</evidence>
<organism evidence="4 5">
    <name type="scientific">Artemia franciscana</name>
    <name type="common">Brine shrimp</name>
    <name type="synonym">Artemia sanfranciscana</name>
    <dbReference type="NCBI Taxonomy" id="6661"/>
    <lineage>
        <taxon>Eukaryota</taxon>
        <taxon>Metazoa</taxon>
        <taxon>Ecdysozoa</taxon>
        <taxon>Arthropoda</taxon>
        <taxon>Crustacea</taxon>
        <taxon>Branchiopoda</taxon>
        <taxon>Anostraca</taxon>
        <taxon>Artemiidae</taxon>
        <taxon>Artemia</taxon>
    </lineage>
</organism>
<feature type="transmembrane region" description="Helical" evidence="2">
    <location>
        <begin position="474"/>
        <end position="491"/>
    </location>
</feature>
<keyword evidence="1" id="KW-0343">GTPase activation</keyword>
<name>A0AA88I9L9_ARTSF</name>
<dbReference type="Proteomes" id="UP001187531">
    <property type="component" value="Unassembled WGS sequence"/>
</dbReference>
<dbReference type="PROSITE" id="PS50086">
    <property type="entry name" value="TBC_RABGAP"/>
    <property type="match status" value="1"/>
</dbReference>
<evidence type="ECO:0000259" key="3">
    <source>
        <dbReference type="PROSITE" id="PS50086"/>
    </source>
</evidence>
<dbReference type="GO" id="GO:0005789">
    <property type="term" value="C:endoplasmic reticulum membrane"/>
    <property type="evidence" value="ECO:0007669"/>
    <property type="project" value="TreeGrafter"/>
</dbReference>
<keyword evidence="2" id="KW-0472">Membrane</keyword>
<dbReference type="SMART" id="SM00164">
    <property type="entry name" value="TBC"/>
    <property type="match status" value="1"/>
</dbReference>
<keyword evidence="5" id="KW-1185">Reference proteome</keyword>
<proteinExistence type="predicted"/>
<gene>
    <name evidence="4" type="ORF">QYM36_001550</name>
</gene>
<dbReference type="EMBL" id="JAVRJZ010000003">
    <property type="protein sequence ID" value="KAK2725138.1"/>
    <property type="molecule type" value="Genomic_DNA"/>
</dbReference>
<dbReference type="InterPro" id="IPR000195">
    <property type="entry name" value="Rab-GAP-TBC_dom"/>
</dbReference>
<dbReference type="Pfam" id="PF00566">
    <property type="entry name" value="RabGAP-TBC"/>
    <property type="match status" value="1"/>
</dbReference>
<accession>A0AA88I9L9</accession>
<dbReference type="AlphaFoldDB" id="A0AA88I9L9"/>
<evidence type="ECO:0000256" key="1">
    <source>
        <dbReference type="ARBA" id="ARBA00022468"/>
    </source>
</evidence>
<evidence type="ECO:0000313" key="5">
    <source>
        <dbReference type="Proteomes" id="UP001187531"/>
    </source>
</evidence>
<dbReference type="FunFam" id="1.10.8.1310:FF:000001">
    <property type="entry name" value="TBC1 domain family, member 20"/>
    <property type="match status" value="1"/>
</dbReference>
<reference evidence="4" key="1">
    <citation type="submission" date="2023-07" db="EMBL/GenBank/DDBJ databases">
        <title>Chromosome-level genome assembly of Artemia franciscana.</title>
        <authorList>
            <person name="Jo E."/>
        </authorList>
    </citation>
    <scope>NUCLEOTIDE SEQUENCE</scope>
    <source>
        <tissue evidence="4">Whole body</tissue>
    </source>
</reference>
<dbReference type="GO" id="GO:0005096">
    <property type="term" value="F:GTPase activator activity"/>
    <property type="evidence" value="ECO:0007669"/>
    <property type="project" value="UniProtKB-KW"/>
</dbReference>
<feature type="domain" description="Rab-GAP TBC" evidence="3">
    <location>
        <begin position="172"/>
        <end position="360"/>
    </location>
</feature>
<dbReference type="PANTHER" id="PTHR20913">
    <property type="entry name" value="TBC1 DOMAIN FAMILY MEMBER 20/GTPASE"/>
    <property type="match status" value="1"/>
</dbReference>
<protein>
    <recommendedName>
        <fullName evidence="3">Rab-GAP TBC domain-containing protein</fullName>
    </recommendedName>
</protein>